<dbReference type="SUPFAM" id="SSF52141">
    <property type="entry name" value="Uracil-DNA glycosylase-like"/>
    <property type="match status" value="1"/>
</dbReference>
<dbReference type="GO" id="GO:0004844">
    <property type="term" value="F:uracil DNA N-glycosylase activity"/>
    <property type="evidence" value="ECO:0007669"/>
    <property type="project" value="UniProtKB-EC"/>
</dbReference>
<gene>
    <name evidence="13" type="ORF">TA5114_01875</name>
</gene>
<keyword evidence="9" id="KW-0408">Iron</keyword>
<dbReference type="EMBL" id="CYUE01000020">
    <property type="protein sequence ID" value="CUK26068.1"/>
    <property type="molecule type" value="Genomic_DNA"/>
</dbReference>
<comment type="catalytic activity">
    <reaction evidence="1">
        <text>Hydrolyzes single-stranded DNA or mismatched double-stranded DNA and polynucleotides, releasing free uracil.</text>
        <dbReference type="EC" id="3.2.2.27"/>
    </reaction>
</comment>
<dbReference type="InterPro" id="IPR005122">
    <property type="entry name" value="Uracil-DNA_glycosylase-like"/>
</dbReference>
<dbReference type="PANTHER" id="PTHR33693:SF1">
    <property type="entry name" value="TYPE-4 URACIL-DNA GLYCOSYLASE"/>
    <property type="match status" value="1"/>
</dbReference>
<evidence type="ECO:0000256" key="8">
    <source>
        <dbReference type="ARBA" id="ARBA00022801"/>
    </source>
</evidence>
<evidence type="ECO:0000259" key="12">
    <source>
        <dbReference type="SMART" id="SM00986"/>
    </source>
</evidence>
<evidence type="ECO:0000256" key="2">
    <source>
        <dbReference type="ARBA" id="ARBA00006521"/>
    </source>
</evidence>
<reference evidence="14" key="1">
    <citation type="submission" date="2015-09" db="EMBL/GenBank/DDBJ databases">
        <authorList>
            <person name="Rodrigo-Torres Lidia"/>
            <person name="Arahal R.David."/>
        </authorList>
    </citation>
    <scope>NUCLEOTIDE SEQUENCE [LARGE SCALE GENOMIC DNA]</scope>
    <source>
        <strain evidence="14">CECT 5114</strain>
    </source>
</reference>
<evidence type="ECO:0000256" key="7">
    <source>
        <dbReference type="ARBA" id="ARBA00022763"/>
    </source>
</evidence>
<evidence type="ECO:0000256" key="11">
    <source>
        <dbReference type="ARBA" id="ARBA00023204"/>
    </source>
</evidence>
<sequence>MESGLDFHTAKALLDWQVELGATEAIMDAPINRYEVPEKKAKPAAQSEPPAPVKRVEVDPADVATQMAKQANDLDQLKAAIAQFEHCTLKQGARSLVFSDGNPKARIMIIGEAPGRDEDREGRPFVGRAGQLLDKMLAAINLDRKAEAPEGAVYITNVLPWRPPQNRDPQTEEIFMMMPFVRRHVELVDPDILVVMGNIACHGVFGKRGITRLRGDWVEAMDRPVLPMFHPTFLLRSPHMKRETWADLLDLKAKLLSLG</sequence>
<keyword evidence="8" id="KW-0378">Hydrolase</keyword>
<dbReference type="GO" id="GO:0046872">
    <property type="term" value="F:metal ion binding"/>
    <property type="evidence" value="ECO:0007669"/>
    <property type="project" value="UniProtKB-KW"/>
</dbReference>
<evidence type="ECO:0000256" key="6">
    <source>
        <dbReference type="ARBA" id="ARBA00022723"/>
    </source>
</evidence>
<dbReference type="SMART" id="SM00987">
    <property type="entry name" value="UreE_C"/>
    <property type="match status" value="1"/>
</dbReference>
<evidence type="ECO:0000256" key="4">
    <source>
        <dbReference type="ARBA" id="ARBA00019403"/>
    </source>
</evidence>
<keyword evidence="6" id="KW-0479">Metal-binding</keyword>
<dbReference type="NCBIfam" id="TIGR00758">
    <property type="entry name" value="UDG_fam4"/>
    <property type="match status" value="1"/>
</dbReference>
<dbReference type="CDD" id="cd10030">
    <property type="entry name" value="UDG-F4_TTUDGA_SPO1dp_like"/>
    <property type="match status" value="1"/>
</dbReference>
<evidence type="ECO:0000256" key="3">
    <source>
        <dbReference type="ARBA" id="ARBA00012030"/>
    </source>
</evidence>
<evidence type="ECO:0000313" key="13">
    <source>
        <dbReference type="EMBL" id="CUK26068.1"/>
    </source>
</evidence>
<comment type="similarity">
    <text evidence="2">Belongs to the uracil-DNA glycosylase (UDG) superfamily. Type 4 (UDGa) family.</text>
</comment>
<name>A0A0P1IR53_9RHOB</name>
<dbReference type="SMART" id="SM00986">
    <property type="entry name" value="UDG"/>
    <property type="match status" value="1"/>
</dbReference>
<feature type="domain" description="Uracil-DNA glycosylase-like" evidence="12">
    <location>
        <begin position="98"/>
        <end position="249"/>
    </location>
</feature>
<dbReference type="Proteomes" id="UP000051184">
    <property type="component" value="Unassembled WGS sequence"/>
</dbReference>
<keyword evidence="5" id="KW-0004">4Fe-4S</keyword>
<dbReference type="AlphaFoldDB" id="A0A0P1IR53"/>
<dbReference type="Gene3D" id="3.40.470.10">
    <property type="entry name" value="Uracil-DNA glycosylase-like domain"/>
    <property type="match status" value="1"/>
</dbReference>
<dbReference type="STRING" id="1715691.TA5113_02151"/>
<evidence type="ECO:0000256" key="1">
    <source>
        <dbReference type="ARBA" id="ARBA00001400"/>
    </source>
</evidence>
<keyword evidence="7" id="KW-0227">DNA damage</keyword>
<keyword evidence="14" id="KW-1185">Reference proteome</keyword>
<evidence type="ECO:0000256" key="5">
    <source>
        <dbReference type="ARBA" id="ARBA00022485"/>
    </source>
</evidence>
<evidence type="ECO:0000313" key="14">
    <source>
        <dbReference type="Proteomes" id="UP000051184"/>
    </source>
</evidence>
<dbReference type="GO" id="GO:0006281">
    <property type="term" value="P:DNA repair"/>
    <property type="evidence" value="ECO:0007669"/>
    <property type="project" value="UniProtKB-KW"/>
</dbReference>
<protein>
    <recommendedName>
        <fullName evidence="4">Type-4 uracil-DNA glycosylase</fullName>
        <ecNumber evidence="3">3.2.2.27</ecNumber>
    </recommendedName>
</protein>
<proteinExistence type="inferred from homology"/>
<dbReference type="EC" id="3.2.2.27" evidence="3"/>
<keyword evidence="10" id="KW-0411">Iron-sulfur</keyword>
<accession>A0A0P1IR53</accession>
<dbReference type="OrthoDB" id="5290748at2"/>
<dbReference type="InterPro" id="IPR036895">
    <property type="entry name" value="Uracil-DNA_glycosylase-like_sf"/>
</dbReference>
<dbReference type="InterPro" id="IPR051536">
    <property type="entry name" value="UDG_Type-4/5"/>
</dbReference>
<evidence type="ECO:0000256" key="9">
    <source>
        <dbReference type="ARBA" id="ARBA00023004"/>
    </source>
</evidence>
<dbReference type="PANTHER" id="PTHR33693">
    <property type="entry name" value="TYPE-5 URACIL-DNA GLYCOSYLASE"/>
    <property type="match status" value="1"/>
</dbReference>
<dbReference type="InterPro" id="IPR005273">
    <property type="entry name" value="Ura-DNA_glyco_family4"/>
</dbReference>
<organism evidence="13 14">
    <name type="scientific">Cognatishimia activa</name>
    <dbReference type="NCBI Taxonomy" id="1715691"/>
    <lineage>
        <taxon>Bacteria</taxon>
        <taxon>Pseudomonadati</taxon>
        <taxon>Pseudomonadota</taxon>
        <taxon>Alphaproteobacteria</taxon>
        <taxon>Rhodobacterales</taxon>
        <taxon>Paracoccaceae</taxon>
        <taxon>Cognatishimia</taxon>
    </lineage>
</organism>
<dbReference type="GO" id="GO:0051539">
    <property type="term" value="F:4 iron, 4 sulfur cluster binding"/>
    <property type="evidence" value="ECO:0007669"/>
    <property type="project" value="UniProtKB-KW"/>
</dbReference>
<dbReference type="RefSeq" id="WP_058315014.1">
    <property type="nucleotide sequence ID" value="NZ_CYTO01000020.1"/>
</dbReference>
<dbReference type="Pfam" id="PF03167">
    <property type="entry name" value="UDG"/>
    <property type="match status" value="1"/>
</dbReference>
<keyword evidence="11" id="KW-0234">DNA repair</keyword>
<evidence type="ECO:0000256" key="10">
    <source>
        <dbReference type="ARBA" id="ARBA00023014"/>
    </source>
</evidence>